<dbReference type="KEGG" id="gps:C427_0612"/>
<dbReference type="RefSeq" id="WP_015430359.1">
    <property type="nucleotide sequence ID" value="NC_020514.1"/>
</dbReference>
<dbReference type="PROSITE" id="PS51257">
    <property type="entry name" value="PROKAR_LIPOPROTEIN"/>
    <property type="match status" value="1"/>
</dbReference>
<dbReference type="OrthoDB" id="6402447at2"/>
<accession>M4RW74</accession>
<evidence type="ECO:0000313" key="2">
    <source>
        <dbReference type="Proteomes" id="UP000011864"/>
    </source>
</evidence>
<dbReference type="EMBL" id="CP003837">
    <property type="protein sequence ID" value="AGH42722.1"/>
    <property type="molecule type" value="Genomic_DNA"/>
</dbReference>
<dbReference type="PATRIC" id="fig|1129794.4.peg.607"/>
<dbReference type="AlphaFoldDB" id="M4RW74"/>
<protein>
    <recommendedName>
        <fullName evidence="3">Lipoprotein</fullName>
    </recommendedName>
</protein>
<organism evidence="1 2">
    <name type="scientific">Paraglaciecola psychrophila 170</name>
    <dbReference type="NCBI Taxonomy" id="1129794"/>
    <lineage>
        <taxon>Bacteria</taxon>
        <taxon>Pseudomonadati</taxon>
        <taxon>Pseudomonadota</taxon>
        <taxon>Gammaproteobacteria</taxon>
        <taxon>Alteromonadales</taxon>
        <taxon>Alteromonadaceae</taxon>
        <taxon>Paraglaciecola</taxon>
    </lineage>
</organism>
<name>M4RW74_9ALTE</name>
<proteinExistence type="predicted"/>
<dbReference type="Proteomes" id="UP000011864">
    <property type="component" value="Chromosome"/>
</dbReference>
<gene>
    <name evidence="1" type="ORF">C427_0612</name>
</gene>
<sequence length="72" mass="7894">MKILALTSMILLISGCTKNEIKHRLLHPNASTNNPIKAAIYVGSALVVGELSEDCSHGHPEDREKCRKAKKI</sequence>
<dbReference type="HOGENOM" id="CLU_2718679_0_0_6"/>
<evidence type="ECO:0000313" key="1">
    <source>
        <dbReference type="EMBL" id="AGH42722.1"/>
    </source>
</evidence>
<keyword evidence="2" id="KW-1185">Reference proteome</keyword>
<evidence type="ECO:0008006" key="3">
    <source>
        <dbReference type="Google" id="ProtNLM"/>
    </source>
</evidence>
<reference evidence="1 2" key="1">
    <citation type="journal article" date="2013" name="Genome Announc.">
        <title>Complete Genome Sequence of Glaciecola psychrophila Strain 170T.</title>
        <authorList>
            <person name="Yin J."/>
            <person name="Chen J."/>
            <person name="Liu G."/>
            <person name="Yu Y."/>
            <person name="Song L."/>
            <person name="Wang X."/>
            <person name="Qu X."/>
        </authorList>
    </citation>
    <scope>NUCLEOTIDE SEQUENCE [LARGE SCALE GENOMIC DNA]</scope>
    <source>
        <strain evidence="1 2">170</strain>
    </source>
</reference>